<proteinExistence type="predicted"/>
<reference evidence="1 2" key="1">
    <citation type="journal article" date="2020" name="ISME J.">
        <title>Comparative genomics reveals insights into cyanobacterial evolution and habitat adaptation.</title>
        <authorList>
            <person name="Chen M.Y."/>
            <person name="Teng W.K."/>
            <person name="Zhao L."/>
            <person name="Hu C.X."/>
            <person name="Zhou Y.K."/>
            <person name="Han B.P."/>
            <person name="Song L.R."/>
            <person name="Shu W.S."/>
        </authorList>
    </citation>
    <scope>NUCLEOTIDE SEQUENCE [LARGE SCALE GENOMIC DNA]</scope>
    <source>
        <strain evidence="1 2">FACHB-723</strain>
    </source>
</reference>
<dbReference type="Proteomes" id="UP000642094">
    <property type="component" value="Unassembled WGS sequence"/>
</dbReference>
<protein>
    <submittedName>
        <fullName evidence="1">Uncharacterized protein</fullName>
    </submittedName>
</protein>
<evidence type="ECO:0000313" key="2">
    <source>
        <dbReference type="Proteomes" id="UP000642094"/>
    </source>
</evidence>
<comment type="caution">
    <text evidence="1">The sequence shown here is derived from an EMBL/GenBank/DDBJ whole genome shotgun (WGS) entry which is preliminary data.</text>
</comment>
<accession>A0ABR8A1E1</accession>
<dbReference type="RefSeq" id="WP_190404652.1">
    <property type="nucleotide sequence ID" value="NZ_JACJQB010000054.1"/>
</dbReference>
<evidence type="ECO:0000313" key="1">
    <source>
        <dbReference type="EMBL" id="MBD2189828.1"/>
    </source>
</evidence>
<name>A0ABR8A1E1_9CYAN</name>
<organism evidence="1 2">
    <name type="scientific">Pseudanabaena mucicola FACHB-723</name>
    <dbReference type="NCBI Taxonomy" id="2692860"/>
    <lineage>
        <taxon>Bacteria</taxon>
        <taxon>Bacillati</taxon>
        <taxon>Cyanobacteriota</taxon>
        <taxon>Cyanophyceae</taxon>
        <taxon>Pseudanabaenales</taxon>
        <taxon>Pseudanabaenaceae</taxon>
        <taxon>Pseudanabaena</taxon>
    </lineage>
</organism>
<sequence>MKASEISRRGYQALIRELGYAGAARFLLRFESGSGDYTKERHQWLAQVTMDEFRSFVRQKREKKSD</sequence>
<keyword evidence="2" id="KW-1185">Reference proteome</keyword>
<dbReference type="EMBL" id="JACJQB010000054">
    <property type="protein sequence ID" value="MBD2189828.1"/>
    <property type="molecule type" value="Genomic_DNA"/>
</dbReference>
<gene>
    <name evidence="1" type="ORF">H6F41_16985</name>
</gene>